<comment type="caution">
    <text evidence="1">The sequence shown here is derived from an EMBL/GenBank/DDBJ whole genome shotgun (WGS) entry which is preliminary data.</text>
</comment>
<evidence type="ECO:0000313" key="2">
    <source>
        <dbReference type="Proteomes" id="UP000616151"/>
    </source>
</evidence>
<dbReference type="EMBL" id="JAENHL010000008">
    <property type="protein sequence ID" value="MBK1870028.1"/>
    <property type="molecule type" value="Genomic_DNA"/>
</dbReference>
<proteinExistence type="predicted"/>
<keyword evidence="2" id="KW-1185">Reference proteome</keyword>
<dbReference type="Proteomes" id="UP000616151">
    <property type="component" value="Unassembled WGS sequence"/>
</dbReference>
<protein>
    <submittedName>
        <fullName evidence="1">Uncharacterized protein</fullName>
    </submittedName>
</protein>
<reference evidence="1" key="1">
    <citation type="submission" date="2021-01" db="EMBL/GenBank/DDBJ databases">
        <authorList>
            <person name="Sun Q."/>
        </authorList>
    </citation>
    <scope>NUCLEOTIDE SEQUENCE</scope>
    <source>
        <strain evidence="1">YIM B02566</strain>
    </source>
</reference>
<gene>
    <name evidence="1" type="ORF">JHL16_26925</name>
</gene>
<name>A0ACC5RBJ8_9HYPH</name>
<organism evidence="1 2">
    <name type="scientific">Taklimakanibacter albus</name>
    <dbReference type="NCBI Taxonomy" id="2800327"/>
    <lineage>
        <taxon>Bacteria</taxon>
        <taxon>Pseudomonadati</taxon>
        <taxon>Pseudomonadota</taxon>
        <taxon>Alphaproteobacteria</taxon>
        <taxon>Hyphomicrobiales</taxon>
        <taxon>Aestuariivirgaceae</taxon>
        <taxon>Taklimakanibacter</taxon>
    </lineage>
</organism>
<accession>A0ACC5RBJ8</accession>
<sequence>MSKHLRKISAALMIAAMAMGAPAWAQSDTGAMVVGLSGDPTLINSGTTTEINSSVVGAQIYSTIIRLDPKGEPAPSLAKSWQVAPDGLTYTFKFFDGIKWHDGTPFTSKDVAWSLLNVNKLYNGPAGGLLEAVQAIETPDDQTAVFKLARPYPPLLRGLAYFNSSTILPKHIFDNGQDPRQNPANLKPIGTGPFMFKEMKKGSHILLERYPDYHQDGPNVERLIFQIIPNEAARALALEKAEIDFIPYHVMPLGEVERLQTNKAITVAFQKRVIAGQYQAFLNTREGPLANTAVRQALYFAMNRSELLAKAGFGHGKVSDGGPFSSELPVFYTADVKQYGYDPALANRMLDEAGFPRDASGKRFSLRISYSLSEGPMNDVSRLLRSQFAQVGVELVDKGMEASAWRDTSFVKWDYDITMGSFASGPDPAIGAEAFYTCKRIERLSGRNASGYCNAEVDRLFEAGGRELDEGKRTEAYRKAAAILAEDVPHWWLWDRYYPIAFQSKLEGITDDVTGYGTLDRVRWTQ</sequence>
<evidence type="ECO:0000313" key="1">
    <source>
        <dbReference type="EMBL" id="MBK1870028.1"/>
    </source>
</evidence>